<dbReference type="EMBL" id="BAABAF010000012">
    <property type="protein sequence ID" value="GAA3776877.1"/>
    <property type="molecule type" value="Genomic_DNA"/>
</dbReference>
<reference evidence="4" key="1">
    <citation type="journal article" date="2019" name="Int. J. Syst. Evol. Microbiol.">
        <title>The Global Catalogue of Microorganisms (GCM) 10K type strain sequencing project: providing services to taxonomists for standard genome sequencing and annotation.</title>
        <authorList>
            <consortium name="The Broad Institute Genomics Platform"/>
            <consortium name="The Broad Institute Genome Sequencing Center for Infectious Disease"/>
            <person name="Wu L."/>
            <person name="Ma J."/>
        </authorList>
    </citation>
    <scope>NUCLEOTIDE SEQUENCE [LARGE SCALE GENOMIC DNA]</scope>
    <source>
        <strain evidence="4">JCM 16950</strain>
    </source>
</reference>
<dbReference type="PANTHER" id="PTHR48080:SF2">
    <property type="entry name" value="D-GALACTONATE DEHYDRATASE"/>
    <property type="match status" value="1"/>
</dbReference>
<dbReference type="SUPFAM" id="SSF51604">
    <property type="entry name" value="Enolase C-terminal domain-like"/>
    <property type="match status" value="1"/>
</dbReference>
<comment type="caution">
    <text evidence="3">The sequence shown here is derived from an EMBL/GenBank/DDBJ whole genome shotgun (WGS) entry which is preliminary data.</text>
</comment>
<protein>
    <submittedName>
        <fullName evidence="3">D-galactarolactone cycloisomerase</fullName>
    </submittedName>
</protein>
<sequence>MRITGIECHVLLDPDFDTTAASSAQDDFIVEIHTDAGVSGIGETDLNPWIARACIQAPGTHNMGLGLTEMLIGADPFDIEGLWQRLYVGSAMNGRRGAVINAIGAIDIALHDLRGKALGQPCHALMGGAVRDEVTPYASLQPEVTSFADYRDSLVEWAQRATSIGFRAVKSEVTLAGPFAHNNLRESWDRSTEVVAAVRSAIGPDTALLVDVQYAFPDADTALGVLREWQDFDLTFVETPLWVDDLDGYARLAAEQGIPIAGGEWLTTRFEFASLIDFGRVAIAQPDIGRVGGLTEAMRVAKLAESRGRRVVPHLWKTGVSIAAAVQFAAATQVCDFIEFLPAELSESALRKSLTGPDPAMVDGRIRVPSSPGLGVEINADAMREFERAALLKTSEH</sequence>
<dbReference type="SFLD" id="SFLDG00179">
    <property type="entry name" value="mandelate_racemase"/>
    <property type="match status" value="1"/>
</dbReference>
<dbReference type="InterPro" id="IPR013341">
    <property type="entry name" value="Mandelate_racemase_N_dom"/>
</dbReference>
<gene>
    <name evidence="3" type="ORF">GCM10022240_30430</name>
</gene>
<dbReference type="SUPFAM" id="SSF54826">
    <property type="entry name" value="Enolase N-terminal domain-like"/>
    <property type="match status" value="1"/>
</dbReference>
<dbReference type="PANTHER" id="PTHR48080">
    <property type="entry name" value="D-GALACTONATE DEHYDRATASE-RELATED"/>
    <property type="match status" value="1"/>
</dbReference>
<dbReference type="InterPro" id="IPR036849">
    <property type="entry name" value="Enolase-like_C_sf"/>
</dbReference>
<evidence type="ECO:0000313" key="3">
    <source>
        <dbReference type="EMBL" id="GAA3776877.1"/>
    </source>
</evidence>
<keyword evidence="4" id="KW-1185">Reference proteome</keyword>
<dbReference type="SFLD" id="SFLDS00001">
    <property type="entry name" value="Enolase"/>
    <property type="match status" value="1"/>
</dbReference>
<dbReference type="Proteomes" id="UP001500540">
    <property type="component" value="Unassembled WGS sequence"/>
</dbReference>
<dbReference type="Pfam" id="PF02746">
    <property type="entry name" value="MR_MLE_N"/>
    <property type="match status" value="1"/>
</dbReference>
<dbReference type="Gene3D" id="3.20.20.120">
    <property type="entry name" value="Enolase-like C-terminal domain"/>
    <property type="match status" value="1"/>
</dbReference>
<evidence type="ECO:0000259" key="2">
    <source>
        <dbReference type="SMART" id="SM00922"/>
    </source>
</evidence>
<dbReference type="InterPro" id="IPR013342">
    <property type="entry name" value="Mandelate_racemase_C"/>
</dbReference>
<name>A0ABP7GY62_9MICO</name>
<proteinExistence type="predicted"/>
<dbReference type="CDD" id="cd03316">
    <property type="entry name" value="MR_like"/>
    <property type="match status" value="1"/>
</dbReference>
<accession>A0ABP7GY62</accession>
<dbReference type="InterPro" id="IPR029065">
    <property type="entry name" value="Enolase_C-like"/>
</dbReference>
<dbReference type="InterPro" id="IPR029017">
    <property type="entry name" value="Enolase-like_N"/>
</dbReference>
<dbReference type="Gene3D" id="3.30.390.10">
    <property type="entry name" value="Enolase-like, N-terminal domain"/>
    <property type="match status" value="1"/>
</dbReference>
<evidence type="ECO:0000313" key="4">
    <source>
        <dbReference type="Proteomes" id="UP001500540"/>
    </source>
</evidence>
<dbReference type="RefSeq" id="WP_344785134.1">
    <property type="nucleotide sequence ID" value="NZ_BAABAF010000012.1"/>
</dbReference>
<organism evidence="3 4">
    <name type="scientific">Microbacterium kribbense</name>
    <dbReference type="NCBI Taxonomy" id="433645"/>
    <lineage>
        <taxon>Bacteria</taxon>
        <taxon>Bacillati</taxon>
        <taxon>Actinomycetota</taxon>
        <taxon>Actinomycetes</taxon>
        <taxon>Micrococcales</taxon>
        <taxon>Microbacteriaceae</taxon>
        <taxon>Microbacterium</taxon>
    </lineage>
</organism>
<dbReference type="InterPro" id="IPR034593">
    <property type="entry name" value="DgoD-like"/>
</dbReference>
<feature type="domain" description="Mandelate racemase/muconate lactonizing enzyme C-terminal" evidence="2">
    <location>
        <begin position="151"/>
        <end position="259"/>
    </location>
</feature>
<dbReference type="Pfam" id="PF13378">
    <property type="entry name" value="MR_MLE_C"/>
    <property type="match status" value="1"/>
</dbReference>
<keyword evidence="1" id="KW-0456">Lyase</keyword>
<dbReference type="SMART" id="SM00922">
    <property type="entry name" value="MR_MLE"/>
    <property type="match status" value="1"/>
</dbReference>
<evidence type="ECO:0000256" key="1">
    <source>
        <dbReference type="ARBA" id="ARBA00023239"/>
    </source>
</evidence>